<dbReference type="AlphaFoldDB" id="A0A1M7LBE6"/>
<dbReference type="Gene3D" id="2.60.40.1080">
    <property type="match status" value="2"/>
</dbReference>
<dbReference type="STRING" id="1120996.SAMN02746066_03163"/>
<dbReference type="InterPro" id="IPR014755">
    <property type="entry name" value="Cu-Rt/internalin_Ig-like"/>
</dbReference>
<dbReference type="InterPro" id="IPR003343">
    <property type="entry name" value="Big_2"/>
</dbReference>
<gene>
    <name evidence="3" type="ORF">SAMN02746066_03163</name>
</gene>
<evidence type="ECO:0000259" key="2">
    <source>
        <dbReference type="SMART" id="SM00635"/>
    </source>
</evidence>
<evidence type="ECO:0000256" key="1">
    <source>
        <dbReference type="ARBA" id="ARBA00022729"/>
    </source>
</evidence>
<dbReference type="RefSeq" id="WP_073289371.1">
    <property type="nucleotide sequence ID" value="NZ_FRCP01000016.1"/>
</dbReference>
<accession>A0A1M7LBE6</accession>
<keyword evidence="1" id="KW-0732">Signal</keyword>
<dbReference type="Proteomes" id="UP000184038">
    <property type="component" value="Unassembled WGS sequence"/>
</dbReference>
<dbReference type="Pfam" id="PF02368">
    <property type="entry name" value="Big_2"/>
    <property type="match status" value="1"/>
</dbReference>
<evidence type="ECO:0000313" key="4">
    <source>
        <dbReference type="Proteomes" id="UP000184038"/>
    </source>
</evidence>
<evidence type="ECO:0000313" key="3">
    <source>
        <dbReference type="EMBL" id="SHM75452.1"/>
    </source>
</evidence>
<dbReference type="SUPFAM" id="SSF49373">
    <property type="entry name" value="Invasin/intimin cell-adhesion fragments"/>
    <property type="match status" value="2"/>
</dbReference>
<dbReference type="EMBL" id="FRCP01000016">
    <property type="protein sequence ID" value="SHM75452.1"/>
    <property type="molecule type" value="Genomic_DNA"/>
</dbReference>
<dbReference type="OrthoDB" id="2018687at2"/>
<keyword evidence="4" id="KW-1185">Reference proteome</keyword>
<sequence>MKHKRRMKLAFLLAVLLLVQVIQPIGLQSSKAAATPKLNKSTITLRNTGDTYTLVVKNKRSGSKYSWSTSNKKVATVNKYGVVTAANGGSATIRCKITYATKKTKTLTCAVTVRIPATEVSITNKKLTANNCQTIKVGEQYDFNRKLTPSAATDNTYWTIEDTSIATVDSKGVVTAKKKGLTRLIATTGTSRSSANKGIVNDAMNLYVVGDTAEVISVNQASANVIQIAFSDPINPDTVLNLDGSKTLLDNISFLALRDDYGKQASAYGKITGEFSTDYTLLTLKSEMPFKGKYKITIKNLGTKSEKLVDQYIRTVELGDTVAPKYVDTTVDETGLLASINFSEPIKVSGMTIEAVSRADGITMNALSTAVLKNKSIYRLSEDATSILVNMNNINANDKNKLIYVLVKGIEDLAGNKTNPESVSMQVYSDTSAKPQANLLSLERTGYYTITATYDRAIEKPGTLYVKGVSCIGTVESKDKKVVKYSIPPSVATLTGAQSVSILGFSGYNVSSSSAYTNVTRTIDFTISAMANAPRLVDYTTDSKTNMITLNYSKKVHLSLSNGTLPAAVTVTYTGTTYTYTYSTTIPYQAVVTDNVVKIILDADNMQQIGTYLVTIPAAFVTDDDDIPNNTAETIAIVKTEATTTPSTNALPAPVSVFQATNDNNIINVVFENKLDVASATKASNYTFSNGVVVESATLTQNDKTKAVVQLRVALASIVDSEEYDLTINNVMGYSGSYGSIDAKPIHVTLKENNPPTIVSAVLTSDSTIVLTFTEPVRGNLNCTVTQNGNILTQAGSPVISDVYATISLNTSVMGTSGIYLLINSNLVDYAGNSAIISDGAIAVR</sequence>
<feature type="domain" description="BIG2" evidence="2">
    <location>
        <begin position="32"/>
        <end position="107"/>
    </location>
</feature>
<protein>
    <submittedName>
        <fullName evidence="3">Ig-like domain (Group 2)</fullName>
    </submittedName>
</protein>
<dbReference type="SMART" id="SM00635">
    <property type="entry name" value="BID_2"/>
    <property type="match status" value="2"/>
</dbReference>
<reference evidence="3 4" key="1">
    <citation type="submission" date="2016-11" db="EMBL/GenBank/DDBJ databases">
        <authorList>
            <person name="Jaros S."/>
            <person name="Januszkiewicz K."/>
            <person name="Wedrychowicz H."/>
        </authorList>
    </citation>
    <scope>NUCLEOTIDE SEQUENCE [LARGE SCALE GENOMIC DNA]</scope>
    <source>
        <strain evidence="3 4">DSM 15930</strain>
    </source>
</reference>
<organism evidence="3 4">
    <name type="scientific">Anaerosporobacter mobilis DSM 15930</name>
    <dbReference type="NCBI Taxonomy" id="1120996"/>
    <lineage>
        <taxon>Bacteria</taxon>
        <taxon>Bacillati</taxon>
        <taxon>Bacillota</taxon>
        <taxon>Clostridia</taxon>
        <taxon>Lachnospirales</taxon>
        <taxon>Lachnospiraceae</taxon>
        <taxon>Anaerosporobacter</taxon>
    </lineage>
</organism>
<feature type="domain" description="BIG2" evidence="2">
    <location>
        <begin position="121"/>
        <end position="198"/>
    </location>
</feature>
<name>A0A1M7LBE6_9FIRM</name>
<proteinExistence type="predicted"/>
<dbReference type="Gene3D" id="2.60.40.1220">
    <property type="match status" value="1"/>
</dbReference>
<dbReference type="InterPro" id="IPR008964">
    <property type="entry name" value="Invasin/intimin_cell_adhesion"/>
</dbReference>